<feature type="site" description="Could be important to modulate the pK values of the two catalytic cysteine residues" evidence="8">
    <location>
        <position position="210"/>
    </location>
</feature>
<evidence type="ECO:0000313" key="10">
    <source>
        <dbReference type="EMBL" id="TCJ30410.1"/>
    </source>
</evidence>
<evidence type="ECO:0000256" key="6">
    <source>
        <dbReference type="ARBA" id="ARBA00023235"/>
    </source>
</evidence>
<dbReference type="AlphaFoldDB" id="A0A4R1CGQ4"/>
<dbReference type="InterPro" id="IPR018510">
    <property type="entry name" value="DAP_epimerase_AS"/>
</dbReference>
<feature type="binding site" evidence="8">
    <location>
        <position position="79"/>
    </location>
    <ligand>
        <name>substrate</name>
    </ligand>
</feature>
<feature type="binding site" evidence="8">
    <location>
        <position position="14"/>
    </location>
    <ligand>
        <name>substrate</name>
    </ligand>
</feature>
<comment type="caution">
    <text evidence="10">The sequence shown here is derived from an EMBL/GenBank/DDBJ whole genome shotgun (WGS) entry which is preliminary data.</text>
</comment>
<feature type="active site" description="Proton donor" evidence="8">
    <location>
        <position position="88"/>
    </location>
</feature>
<dbReference type="UniPathway" id="UPA00034">
    <property type="reaction ID" value="UER00025"/>
</dbReference>
<evidence type="ECO:0000256" key="4">
    <source>
        <dbReference type="ARBA" id="ARBA00022605"/>
    </source>
</evidence>
<evidence type="ECO:0000256" key="8">
    <source>
        <dbReference type="HAMAP-Rule" id="MF_00197"/>
    </source>
</evidence>
<evidence type="ECO:0000256" key="5">
    <source>
        <dbReference type="ARBA" id="ARBA00023154"/>
    </source>
</evidence>
<dbReference type="Gene3D" id="3.10.310.10">
    <property type="entry name" value="Diaminopimelate Epimerase, Chain A, domain 1"/>
    <property type="match status" value="2"/>
</dbReference>
<dbReference type="GO" id="GO:0009089">
    <property type="term" value="P:lysine biosynthetic process via diaminopimelate"/>
    <property type="evidence" value="ECO:0007669"/>
    <property type="project" value="UniProtKB-UniRule"/>
</dbReference>
<dbReference type="NCBIfam" id="TIGR00652">
    <property type="entry name" value="DapF"/>
    <property type="match status" value="1"/>
</dbReference>
<dbReference type="EMBL" id="SJZJ01000004">
    <property type="protein sequence ID" value="TCJ30410.1"/>
    <property type="molecule type" value="Genomic_DNA"/>
</dbReference>
<name>A0A4R1CGQ4_9ACTN</name>
<dbReference type="PANTHER" id="PTHR31689:SF0">
    <property type="entry name" value="DIAMINOPIMELATE EPIMERASE"/>
    <property type="match status" value="1"/>
</dbReference>
<feature type="binding site" evidence="8">
    <location>
        <begin position="220"/>
        <end position="221"/>
    </location>
    <ligand>
        <name>substrate</name>
    </ligand>
</feature>
<feature type="site" description="Could be important to modulate the pK values of the two catalytic cysteine residues" evidence="8">
    <location>
        <position position="162"/>
    </location>
</feature>
<dbReference type="GO" id="GO:0005829">
    <property type="term" value="C:cytosol"/>
    <property type="evidence" value="ECO:0007669"/>
    <property type="project" value="TreeGrafter"/>
</dbReference>
<feature type="binding site" evidence="8">
    <location>
        <begin position="89"/>
        <end position="90"/>
    </location>
    <ligand>
        <name>substrate</name>
    </ligand>
</feature>
<protein>
    <recommendedName>
        <fullName evidence="3 8">Diaminopimelate epimerase</fullName>
        <shortName evidence="8">DAP epimerase</shortName>
        <ecNumber evidence="3 8">5.1.1.7</ecNumber>
    </recommendedName>
    <alternativeName>
        <fullName evidence="8">PLP-independent amino acid racemase</fullName>
    </alternativeName>
</protein>
<evidence type="ECO:0000256" key="3">
    <source>
        <dbReference type="ARBA" id="ARBA00013080"/>
    </source>
</evidence>
<organism evidence="10 11">
    <name type="scientific">Nocardioides jejuensis</name>
    <dbReference type="NCBI Taxonomy" id="2502782"/>
    <lineage>
        <taxon>Bacteria</taxon>
        <taxon>Bacillati</taxon>
        <taxon>Actinomycetota</taxon>
        <taxon>Actinomycetes</taxon>
        <taxon>Propionibacteriales</taxon>
        <taxon>Nocardioidaceae</taxon>
        <taxon>Nocardioides</taxon>
    </lineage>
</organism>
<comment type="subunit">
    <text evidence="8">Homodimer.</text>
</comment>
<gene>
    <name evidence="8" type="primary">dapF</name>
    <name evidence="10" type="ORF">EPD65_04205</name>
</gene>
<dbReference type="EC" id="5.1.1.7" evidence="3 8"/>
<dbReference type="PROSITE" id="PS01326">
    <property type="entry name" value="DAP_EPIMERASE"/>
    <property type="match status" value="1"/>
</dbReference>
<dbReference type="PANTHER" id="PTHR31689">
    <property type="entry name" value="DIAMINOPIMELATE EPIMERASE, CHLOROPLASTIC"/>
    <property type="match status" value="1"/>
</dbReference>
<feature type="binding site" evidence="8">
    <location>
        <position position="160"/>
    </location>
    <ligand>
        <name>substrate</name>
    </ligand>
</feature>
<feature type="active site" description="Proton acceptor" evidence="8">
    <location>
        <position position="219"/>
    </location>
</feature>
<evidence type="ECO:0000313" key="11">
    <source>
        <dbReference type="Proteomes" id="UP000295453"/>
    </source>
</evidence>
<comment type="pathway">
    <text evidence="1 8">Amino-acid biosynthesis; L-lysine biosynthesis via DAP pathway; DL-2,6-diaminopimelate from LL-2,6-diaminopimelate: step 1/1.</text>
</comment>
<evidence type="ECO:0000256" key="9">
    <source>
        <dbReference type="PROSITE-ProRule" id="PRU10125"/>
    </source>
</evidence>
<reference evidence="10 11" key="1">
    <citation type="submission" date="2019-03" db="EMBL/GenBank/DDBJ databases">
        <authorList>
            <person name="Kim M.K.M."/>
        </authorList>
    </citation>
    <scope>NUCLEOTIDE SEQUENCE [LARGE SCALE GENOMIC DNA]</scope>
    <source>
        <strain evidence="10 11">18JY15-6</strain>
    </source>
</reference>
<dbReference type="OrthoDB" id="9805408at2"/>
<proteinExistence type="inferred from homology"/>
<feature type="active site" evidence="9">
    <location>
        <position position="88"/>
    </location>
</feature>
<evidence type="ECO:0000256" key="2">
    <source>
        <dbReference type="ARBA" id="ARBA00010219"/>
    </source>
</evidence>
<comment type="subcellular location">
    <subcellularLocation>
        <location evidence="8">Cytoplasm</location>
    </subcellularLocation>
</comment>
<keyword evidence="11" id="KW-1185">Reference proteome</keyword>
<evidence type="ECO:0000256" key="7">
    <source>
        <dbReference type="ARBA" id="ARBA00051712"/>
    </source>
</evidence>
<dbReference type="Pfam" id="PF01678">
    <property type="entry name" value="DAP_epimerase"/>
    <property type="match status" value="2"/>
</dbReference>
<dbReference type="InterPro" id="IPR001653">
    <property type="entry name" value="DAP_epimerase_DapF"/>
</dbReference>
<dbReference type="Proteomes" id="UP000295453">
    <property type="component" value="Unassembled WGS sequence"/>
</dbReference>
<feature type="binding site" evidence="8">
    <location>
        <position position="192"/>
    </location>
    <ligand>
        <name>substrate</name>
    </ligand>
</feature>
<sequence>MSGYRFLKGHGTENDFVLLPDHDGSIHGALAPERVAALCDRRAGLGADGVVRVIRTAALAAYEPTVAEQDAEWFMDYRNGDGSVAEMCGNATRVYAKHLLDEGLVPADQPVRIATRAGVKTVTRDGGTFTTDMGVPVLGPSSTVTIGHQGWPATNVDMGNPHAVAFLDDLADAGRLLEEPGYDHEVYPHGVNIEFVVRVAERHVAMRVHERGAGETRSCGTGACAVLVATAIADDARPGGAAVTYRVDVPGGELTLTWTPDDHVLLAGPAAIVGEGTTSL</sequence>
<comment type="similarity">
    <text evidence="2 8">Belongs to the diaminopimelate epimerase family.</text>
</comment>
<keyword evidence="5 8" id="KW-0457">Lysine biosynthesis</keyword>
<feature type="binding site" evidence="8">
    <location>
        <begin position="210"/>
        <end position="211"/>
    </location>
    <ligand>
        <name>substrate</name>
    </ligand>
</feature>
<keyword evidence="6 8" id="KW-0413">Isomerase</keyword>
<comment type="catalytic activity">
    <reaction evidence="7 8">
        <text>(2S,6S)-2,6-diaminopimelate = meso-2,6-diaminopimelate</text>
        <dbReference type="Rhea" id="RHEA:15393"/>
        <dbReference type="ChEBI" id="CHEBI:57609"/>
        <dbReference type="ChEBI" id="CHEBI:57791"/>
        <dbReference type="EC" id="5.1.1.7"/>
    </reaction>
</comment>
<dbReference type="SUPFAM" id="SSF54506">
    <property type="entry name" value="Diaminopimelate epimerase-like"/>
    <property type="match status" value="2"/>
</dbReference>
<dbReference type="HAMAP" id="MF_00197">
    <property type="entry name" value="DAP_epimerase"/>
    <property type="match status" value="1"/>
</dbReference>
<keyword evidence="8" id="KW-0963">Cytoplasm</keyword>
<keyword evidence="4 8" id="KW-0028">Amino-acid biosynthesis</keyword>
<evidence type="ECO:0000256" key="1">
    <source>
        <dbReference type="ARBA" id="ARBA00005196"/>
    </source>
</evidence>
<dbReference type="GO" id="GO:0008837">
    <property type="term" value="F:diaminopimelate epimerase activity"/>
    <property type="evidence" value="ECO:0007669"/>
    <property type="project" value="UniProtKB-UniRule"/>
</dbReference>
<comment type="function">
    <text evidence="8">Catalyzes the stereoinversion of LL-2,6-diaminopimelate (L,L-DAP) to meso-diaminopimelate (meso-DAP), a precursor of L-lysine and an essential component of the bacterial peptidoglycan.</text>
</comment>
<accession>A0A4R1CGQ4</accession>
<comment type="caution">
    <text evidence="8">Lacks conserved residue(s) required for the propagation of feature annotation.</text>
</comment>
<dbReference type="RefSeq" id="WP_131581910.1">
    <property type="nucleotide sequence ID" value="NZ_SJZJ01000004.1"/>
</dbReference>